<comment type="caution">
    <text evidence="1">The sequence shown here is derived from an EMBL/GenBank/DDBJ whole genome shotgun (WGS) entry which is preliminary data.</text>
</comment>
<dbReference type="Gene3D" id="3.90.1600.10">
    <property type="entry name" value="Palm domain of DNA polymerase"/>
    <property type="match status" value="1"/>
</dbReference>
<dbReference type="Gene3D" id="3.30.420.10">
    <property type="entry name" value="Ribonuclease H-like superfamily/Ribonuclease H"/>
    <property type="match status" value="1"/>
</dbReference>
<dbReference type="InterPro" id="IPR043502">
    <property type="entry name" value="DNA/RNA_pol_sf"/>
</dbReference>
<dbReference type="InterPro" id="IPR036397">
    <property type="entry name" value="RNaseH_sf"/>
</dbReference>
<accession>A0A1Q8Q284</accession>
<organism evidence="1 2">
    <name type="scientific">Domibacillus antri</name>
    <dbReference type="NCBI Taxonomy" id="1714264"/>
    <lineage>
        <taxon>Bacteria</taxon>
        <taxon>Bacillati</taxon>
        <taxon>Bacillota</taxon>
        <taxon>Bacilli</taxon>
        <taxon>Bacillales</taxon>
        <taxon>Bacillaceae</taxon>
        <taxon>Domibacillus</taxon>
    </lineage>
</organism>
<evidence type="ECO:0000313" key="2">
    <source>
        <dbReference type="Proteomes" id="UP000185568"/>
    </source>
</evidence>
<dbReference type="GO" id="GO:0003676">
    <property type="term" value="F:nucleic acid binding"/>
    <property type="evidence" value="ECO:0007669"/>
    <property type="project" value="InterPro"/>
</dbReference>
<dbReference type="RefSeq" id="WP_075399514.1">
    <property type="nucleotide sequence ID" value="NZ_MSDU01000048.1"/>
</dbReference>
<sequence length="577" mass="66551">MFTVYDIEVFPNDWMIVFLDTETGDIERIHNDKEALMSKIQRLSSQILVGYNNYFYDDIILAGLIKGDGPYELTQKIFRKEWISHRLNMVTLDVMQEVRQGLSLKEAQANMGMDIVETPVDFEKEELTPEEVERVFQYCENDVRTTANLFQKREAYFTSKFEIVDTFKLQVSAVKKTRASLSAAVLKAKKPMKKNGWNANPDDRLHLTFDKRLKLMELPAEIVEFYKNIEMAFNHGEKPEVLEKEKLDVEISGVPHTFGFGGLHGARENFKHEGDMLQIDVSSFYPALMINNGFISRRAKSPELFRQLYQDRLRLKGVKDPKQEVYKIVLNATFGASKNAFNDLYDPRQFNQTTMNGQLIMTHLLLLLQPFCELIQSNTDGIIVSYDREMRGMIDEVVKRFGVHYELTLDVDEVAKIAQRDVNNYVVQFADGSIKTKGCFRQHEDGDWERNSFAIADKALTDFYMYGTPVQKTVIDSFKTGRLDLFQIVTKTGKFDGMVWERNGQMEPIQKVNRLFASTDRSSGSVYKVRNTSGTDKLHKVAGAPEKALVWNEAIDALNKRFIDLNWYVKTIQGMIF</sequence>
<dbReference type="AlphaFoldDB" id="A0A1Q8Q284"/>
<dbReference type="EMBL" id="MSDU01000048">
    <property type="protein sequence ID" value="OLN21418.1"/>
    <property type="molecule type" value="Genomic_DNA"/>
</dbReference>
<name>A0A1Q8Q284_9BACI</name>
<dbReference type="SUPFAM" id="SSF56672">
    <property type="entry name" value="DNA/RNA polymerases"/>
    <property type="match status" value="1"/>
</dbReference>
<dbReference type="InterPro" id="IPR012337">
    <property type="entry name" value="RNaseH-like_sf"/>
</dbReference>
<proteinExistence type="predicted"/>
<evidence type="ECO:0000313" key="1">
    <source>
        <dbReference type="EMBL" id="OLN21418.1"/>
    </source>
</evidence>
<dbReference type="Proteomes" id="UP000185568">
    <property type="component" value="Unassembled WGS sequence"/>
</dbReference>
<protein>
    <submittedName>
        <fullName evidence="1">DNA polymerase B</fullName>
    </submittedName>
</protein>
<reference evidence="1 2" key="1">
    <citation type="submission" date="2016-12" db="EMBL/GenBank/DDBJ databases">
        <title>Domibacillus antri genome sequencing.</title>
        <authorList>
            <person name="Verma A."/>
            <person name="Krishnamurthi S."/>
        </authorList>
    </citation>
    <scope>NUCLEOTIDE SEQUENCE [LARGE SCALE GENOMIC DNA]</scope>
    <source>
        <strain evidence="1 2">XD80</strain>
    </source>
</reference>
<dbReference type="SUPFAM" id="SSF53098">
    <property type="entry name" value="Ribonuclease H-like"/>
    <property type="match status" value="1"/>
</dbReference>
<keyword evidence="2" id="KW-1185">Reference proteome</keyword>
<dbReference type="OrthoDB" id="394423at2"/>
<dbReference type="STRING" id="1714264.BTO30_14975"/>
<dbReference type="InterPro" id="IPR023211">
    <property type="entry name" value="DNA_pol_palm_dom_sf"/>
</dbReference>
<gene>
    <name evidence="1" type="ORF">BTO30_14975</name>
</gene>